<dbReference type="Proteomes" id="UP001162060">
    <property type="component" value="Unassembled WGS sequence"/>
</dbReference>
<protein>
    <submittedName>
        <fullName evidence="2">Uncharacterized protein</fullName>
    </submittedName>
</protein>
<dbReference type="EMBL" id="CAKLBY020000193">
    <property type="protein sequence ID" value="CAK7933125.1"/>
    <property type="molecule type" value="Genomic_DNA"/>
</dbReference>
<feature type="region of interest" description="Disordered" evidence="1">
    <location>
        <begin position="1"/>
        <end position="27"/>
    </location>
</feature>
<proteinExistence type="predicted"/>
<reference evidence="2" key="1">
    <citation type="submission" date="2024-01" db="EMBL/GenBank/DDBJ databases">
        <authorList>
            <person name="Webb A."/>
        </authorList>
    </citation>
    <scope>NUCLEOTIDE SEQUENCE</scope>
    <source>
        <strain evidence="2">Pm1</strain>
    </source>
</reference>
<comment type="caution">
    <text evidence="2">The sequence shown here is derived from an EMBL/GenBank/DDBJ whole genome shotgun (WGS) entry which is preliminary data.</text>
</comment>
<dbReference type="AlphaFoldDB" id="A0AAV1UFF1"/>
<feature type="compositionally biased region" description="Polar residues" evidence="1">
    <location>
        <begin position="1"/>
        <end position="11"/>
    </location>
</feature>
<sequence>MSDGGSDSNKTPGCPESHGGGEDEPTKGLERAYRLMVTTGFCLVRKVSMLTPPPRLLLRIRLWRMR</sequence>
<evidence type="ECO:0000313" key="2">
    <source>
        <dbReference type="EMBL" id="CAK7933125.1"/>
    </source>
</evidence>
<organism evidence="2 3">
    <name type="scientific">Peronospora matthiolae</name>
    <dbReference type="NCBI Taxonomy" id="2874970"/>
    <lineage>
        <taxon>Eukaryota</taxon>
        <taxon>Sar</taxon>
        <taxon>Stramenopiles</taxon>
        <taxon>Oomycota</taxon>
        <taxon>Peronosporomycetes</taxon>
        <taxon>Peronosporales</taxon>
        <taxon>Peronosporaceae</taxon>
        <taxon>Peronospora</taxon>
    </lineage>
</organism>
<evidence type="ECO:0000256" key="1">
    <source>
        <dbReference type="SAM" id="MobiDB-lite"/>
    </source>
</evidence>
<evidence type="ECO:0000313" key="3">
    <source>
        <dbReference type="Proteomes" id="UP001162060"/>
    </source>
</evidence>
<name>A0AAV1UFF1_9STRA</name>
<gene>
    <name evidence="2" type="ORF">PM001_LOCUS18275</name>
</gene>
<accession>A0AAV1UFF1</accession>